<dbReference type="RefSeq" id="WP_154207167.1">
    <property type="nucleotide sequence ID" value="NZ_WJYN01000004.1"/>
</dbReference>
<reference evidence="1 2" key="1">
    <citation type="submission" date="2019-11" db="EMBL/GenBank/DDBJ databases">
        <title>Phenotypic characterization of an OXA-22 and OXA-60 co-producing Ralstonia pickettii clinical strain.</title>
        <authorList>
            <person name="He F."/>
        </authorList>
    </citation>
    <scope>NUCLEOTIDE SEQUENCE [LARGE SCALE GENOMIC DNA]</scope>
    <source>
        <strain evidence="1 2">PSLESD1</strain>
    </source>
</reference>
<accession>A0A7X2HNC0</accession>
<comment type="caution">
    <text evidence="1">The sequence shown here is derived from an EMBL/GenBank/DDBJ whole genome shotgun (WGS) entry which is preliminary data.</text>
</comment>
<dbReference type="Proteomes" id="UP000441032">
    <property type="component" value="Unassembled WGS sequence"/>
</dbReference>
<sequence length="186" mass="20161">MNIKDVVPTLQAEAWVKAAFAKQSEVGGGSFALVLDAEDAGYVVKLTRSEADYAALVHFSGTSPHFPKVIKHGVNQGQGDDGSFHALLMEKLPKISPPKAGAIADHINAQMIGKHHPHGLLATAIDLRTGKVRDEYPDSLADALQTLGRYAADKMLRVELNQRANWGQRADGTLVIFDLAHSRKEM</sequence>
<evidence type="ECO:0000313" key="1">
    <source>
        <dbReference type="EMBL" id="MRS99690.1"/>
    </source>
</evidence>
<organism evidence="1 2">
    <name type="scientific">Ralstonia pickettii</name>
    <name type="common">Burkholderia pickettii</name>
    <dbReference type="NCBI Taxonomy" id="329"/>
    <lineage>
        <taxon>Bacteria</taxon>
        <taxon>Pseudomonadati</taxon>
        <taxon>Pseudomonadota</taxon>
        <taxon>Betaproteobacteria</taxon>
        <taxon>Burkholderiales</taxon>
        <taxon>Burkholderiaceae</taxon>
        <taxon>Ralstonia</taxon>
    </lineage>
</organism>
<proteinExistence type="predicted"/>
<dbReference type="AlphaFoldDB" id="A0A7X2HNC0"/>
<name>A0A7X2HNC0_RALPI</name>
<protein>
    <submittedName>
        <fullName evidence="1">Uncharacterized protein</fullName>
    </submittedName>
</protein>
<evidence type="ECO:0000313" key="2">
    <source>
        <dbReference type="Proteomes" id="UP000441032"/>
    </source>
</evidence>
<gene>
    <name evidence="1" type="ORF">GJQ57_13650</name>
</gene>
<dbReference type="EMBL" id="WJYN01000004">
    <property type="protein sequence ID" value="MRS99690.1"/>
    <property type="molecule type" value="Genomic_DNA"/>
</dbReference>